<feature type="compositionally biased region" description="Polar residues" evidence="1">
    <location>
        <begin position="200"/>
        <end position="210"/>
    </location>
</feature>
<dbReference type="Proteomes" id="UP000325313">
    <property type="component" value="Unassembled WGS sequence"/>
</dbReference>
<evidence type="ECO:0000256" key="1">
    <source>
        <dbReference type="SAM" id="MobiDB-lite"/>
    </source>
</evidence>
<evidence type="ECO:0000313" key="4">
    <source>
        <dbReference type="Proteomes" id="UP000324748"/>
    </source>
</evidence>
<comment type="caution">
    <text evidence="2">The sequence shown here is derived from an EMBL/GenBank/DDBJ whole genome shotgun (WGS) entry which is preliminary data.</text>
</comment>
<evidence type="ECO:0000313" key="5">
    <source>
        <dbReference type="Proteomes" id="UP000325313"/>
    </source>
</evidence>
<feature type="compositionally biased region" description="Polar residues" evidence="1">
    <location>
        <begin position="434"/>
        <end position="454"/>
    </location>
</feature>
<feature type="compositionally biased region" description="Basic and acidic residues" evidence="1">
    <location>
        <begin position="455"/>
        <end position="469"/>
    </location>
</feature>
<reference evidence="4 5" key="1">
    <citation type="submission" date="2019-05" db="EMBL/GenBank/DDBJ databases">
        <title>Emergence of the Ug99 lineage of the wheat stem rust pathogen through somatic hybridization.</title>
        <authorList>
            <person name="Li F."/>
            <person name="Upadhyaya N.M."/>
            <person name="Sperschneider J."/>
            <person name="Matny O."/>
            <person name="Nguyen-Phuc H."/>
            <person name="Mago R."/>
            <person name="Raley C."/>
            <person name="Miller M.E."/>
            <person name="Silverstein K.A.T."/>
            <person name="Henningsen E."/>
            <person name="Hirsch C.D."/>
            <person name="Visser B."/>
            <person name="Pretorius Z.A."/>
            <person name="Steffenson B.J."/>
            <person name="Schwessinger B."/>
            <person name="Dodds P.N."/>
            <person name="Figueroa M."/>
        </authorList>
    </citation>
    <scope>NUCLEOTIDE SEQUENCE [LARGE SCALE GENOMIC DNA]</scope>
    <source>
        <strain evidence="3">21-0</strain>
        <strain evidence="2 5">Ug99</strain>
    </source>
</reference>
<dbReference type="InterPro" id="IPR021109">
    <property type="entry name" value="Peptidase_aspartic_dom_sf"/>
</dbReference>
<keyword evidence="4" id="KW-1185">Reference proteome</keyword>
<feature type="region of interest" description="Disordered" evidence="1">
    <location>
        <begin position="196"/>
        <end position="237"/>
    </location>
</feature>
<feature type="compositionally biased region" description="Basic and acidic residues" evidence="1">
    <location>
        <begin position="216"/>
        <end position="226"/>
    </location>
</feature>
<evidence type="ECO:0000313" key="3">
    <source>
        <dbReference type="EMBL" id="KAA1080325.1"/>
    </source>
</evidence>
<dbReference type="Gene3D" id="2.40.70.10">
    <property type="entry name" value="Acid Proteases"/>
    <property type="match status" value="1"/>
</dbReference>
<dbReference type="Proteomes" id="UP000324748">
    <property type="component" value="Unassembled WGS sequence"/>
</dbReference>
<dbReference type="AlphaFoldDB" id="A0A5B0MKP4"/>
<dbReference type="EMBL" id="VDEP01000452">
    <property type="protein sequence ID" value="KAA1077192.1"/>
    <property type="molecule type" value="Genomic_DNA"/>
</dbReference>
<dbReference type="EMBL" id="VSWC01000131">
    <property type="protein sequence ID" value="KAA1080325.1"/>
    <property type="molecule type" value="Genomic_DNA"/>
</dbReference>
<sequence>MVKIKSPNKQLCFDGTKVERFLETYEIVAGLDEATELYMAKQIRLFVSSDELLDVLETLDGFSPPDWLKLKAAMIAYWGQVDTAKFTTRDLDKLVEEWSSKGGVSSAADYQSFRKVWEPIQSYLLAKAHIDSVEEIRNSYYQAFSAAVQNEIRKKLIRDGTMVTTLDKRFKLPTFKILREGVDSVMKEQTALTFEDSRTSEVVPSPSFSDGNRVMKKMEDDRRPKEGLQPSKPAPSMDELSKMFEAFEQRIDQKLAAVASKAPQGSRQPMVCFYCHREGHGTARCQELQKDKEDNLVEQKGTNFFLPNGALIPWDSSRPIRHVVASFQPSRATSSQAALDTSPSFKVGCGLLQPWYPPAVSSQTFAGAYESDPAVRKRHEASKPYKAPATPPASARRVPKKASPAPASSEPLSDMEPEMELFDRTESTPKPEASGSQEPSQATQQSKPSGSQQKVRFERGVSREHPDAAESVLKKISDLSVPGVTVSELMAISPTVAEGMKKWVSRRRVEIGSEELKVHSGTLVEGKEAADLGIDPKLYSCPLGYLSCFIGEDETLAAPLVDSGSQLNLISDSLAIKFNLSPRVNFTSAVYGINNQACELMGVAEDVPIRIGKTIIQSCHFWITRNDGPLILGRPFLMDIGATLAYSSQSGEKLIIPDAAGRNIEVSLCSTETGRWERDFPGQGRRAVLTHMGRIPDDSQEDRPFL</sequence>
<dbReference type="CDD" id="cd00303">
    <property type="entry name" value="retropepsin_like"/>
    <property type="match status" value="1"/>
</dbReference>
<dbReference type="OrthoDB" id="2506545at2759"/>
<name>A0A5B0MKP4_PUCGR</name>
<accession>A0A5B0MKP4</accession>
<evidence type="ECO:0000313" key="2">
    <source>
        <dbReference type="EMBL" id="KAA1077192.1"/>
    </source>
</evidence>
<organism evidence="2 5">
    <name type="scientific">Puccinia graminis f. sp. tritici</name>
    <dbReference type="NCBI Taxonomy" id="56615"/>
    <lineage>
        <taxon>Eukaryota</taxon>
        <taxon>Fungi</taxon>
        <taxon>Dikarya</taxon>
        <taxon>Basidiomycota</taxon>
        <taxon>Pucciniomycotina</taxon>
        <taxon>Pucciniomycetes</taxon>
        <taxon>Pucciniales</taxon>
        <taxon>Pucciniaceae</taxon>
        <taxon>Puccinia</taxon>
    </lineage>
</organism>
<gene>
    <name evidence="3" type="ORF">PGT21_002399</name>
    <name evidence="2" type="ORF">PGTUg99_004219</name>
</gene>
<feature type="region of interest" description="Disordered" evidence="1">
    <location>
        <begin position="371"/>
        <end position="469"/>
    </location>
</feature>
<proteinExistence type="predicted"/>
<protein>
    <submittedName>
        <fullName evidence="2">Uncharacterized protein</fullName>
    </submittedName>
</protein>
<dbReference type="SUPFAM" id="SSF50630">
    <property type="entry name" value="Acid proteases"/>
    <property type="match status" value="1"/>
</dbReference>